<dbReference type="InterPro" id="IPR048161">
    <property type="entry name" value="PA2928-like"/>
</dbReference>
<dbReference type="eggNOG" id="ENOG5032RZR">
    <property type="taxonomic scope" value="Bacteria"/>
</dbReference>
<protein>
    <submittedName>
        <fullName evidence="1">Uncharacterized protein</fullName>
    </submittedName>
</protein>
<dbReference type="Proteomes" id="UP000029844">
    <property type="component" value="Unassembled WGS sequence"/>
</dbReference>
<dbReference type="SUPFAM" id="SSF50969">
    <property type="entry name" value="YVTN repeat-like/Quinoprotein amine dehydrogenase"/>
    <property type="match status" value="1"/>
</dbReference>
<evidence type="ECO:0000313" key="1">
    <source>
        <dbReference type="EMBL" id="KGL37548.1"/>
    </source>
</evidence>
<gene>
    <name evidence="1" type="ORF">EP57_16090</name>
</gene>
<dbReference type="InterPro" id="IPR011044">
    <property type="entry name" value="Quino_amine_DH_bsu"/>
</dbReference>
<comment type="caution">
    <text evidence="1">The sequence shown here is derived from an EMBL/GenBank/DDBJ whole genome shotgun (WGS) entry which is preliminary data.</text>
</comment>
<dbReference type="GeneID" id="58718852"/>
<sequence>MEMTFWDKVVAAFQYNDVIWHNVFLTIVYIIIGVAVAVFVSACIGQIRNRKYAAERGGKSSKGFLTGFLVGLVILIFPIGLFLTLSIALGSAGSVDVSAQSVFYTHEGKSTMMTLTSEFQANSVENGITSGSSKVYAVAIQPETGKRIWKTKLLKGPSPGKKIIGVTNEKTWIFDGKNLQVINKQNGKIIADEEKLAEISPTLKNQFPTNTAWYIFKDKHVLFKGLDGQVYEVDADSMKGNVKEGVNASNIFESGDLNNIQSAQGQIVASGKSDGKYFVMMGAEDVQAIQRGLELAATSSERKYVYTTSLIDKGTSTIADQTKVVDQVFLNGAFLLTPANNNDKYTYKLIESIAAPPKMPSYSDYSDTQAYLDALEAYQKALSNYQDNDSTYSNLIGRLNAWKMSTPVHIGNNATFIVEHNETTESASNILLSAVDTDKKKVLWTINTKAPSIHFTHQDSGNLVVSTSGSSEAKNMLNVSLETGKTTGYNFQYNRTFSIEPN</sequence>
<dbReference type="EMBL" id="JNFA01000031">
    <property type="protein sequence ID" value="KGL37548.1"/>
    <property type="molecule type" value="Genomic_DNA"/>
</dbReference>
<reference evidence="1 2" key="1">
    <citation type="submission" date="2014-05" db="EMBL/GenBank/DDBJ databases">
        <title>Novel Listeriaceae from food processing environments.</title>
        <authorList>
            <person name="den Bakker H.C."/>
        </authorList>
    </citation>
    <scope>NUCLEOTIDE SEQUENCE [LARGE SCALE GENOMIC DNA]</scope>
    <source>
        <strain evidence="1 2">FSL A5-0281</strain>
    </source>
</reference>
<dbReference type="RefSeq" id="WP_036088277.1">
    <property type="nucleotide sequence ID" value="NZ_CBCSHQ010000009.1"/>
</dbReference>
<dbReference type="STRING" id="1552123.EP57_16090"/>
<evidence type="ECO:0000313" key="2">
    <source>
        <dbReference type="Proteomes" id="UP000029844"/>
    </source>
</evidence>
<accession>A0A099VZG4</accession>
<dbReference type="OrthoDB" id="2675918at2"/>
<name>A0A099VZG4_9LIST</name>
<keyword evidence="2" id="KW-1185">Reference proteome</keyword>
<dbReference type="AlphaFoldDB" id="A0A099VZG4"/>
<proteinExistence type="predicted"/>
<dbReference type="NCBIfam" id="NF041516">
    <property type="entry name" value="PA2928_fam"/>
    <property type="match status" value="1"/>
</dbReference>
<organism evidence="1 2">
    <name type="scientific">Listeria booriae</name>
    <dbReference type="NCBI Taxonomy" id="1552123"/>
    <lineage>
        <taxon>Bacteria</taxon>
        <taxon>Bacillati</taxon>
        <taxon>Bacillota</taxon>
        <taxon>Bacilli</taxon>
        <taxon>Bacillales</taxon>
        <taxon>Listeriaceae</taxon>
        <taxon>Listeria</taxon>
    </lineage>
</organism>